<dbReference type="AlphaFoldDB" id="A0A235B5D2"/>
<dbReference type="OrthoDB" id="9803892at2"/>
<dbReference type="InterPro" id="IPR016040">
    <property type="entry name" value="NAD(P)-bd_dom"/>
</dbReference>
<organism evidence="2 3">
    <name type="scientific">Paludifilum halophilum</name>
    <dbReference type="NCBI Taxonomy" id="1642702"/>
    <lineage>
        <taxon>Bacteria</taxon>
        <taxon>Bacillati</taxon>
        <taxon>Bacillota</taxon>
        <taxon>Bacilli</taxon>
        <taxon>Bacillales</taxon>
        <taxon>Thermoactinomycetaceae</taxon>
        <taxon>Paludifilum</taxon>
    </lineage>
</organism>
<sequence>MNILVIGANGQVGKQLVERLGHSEHQVRGMIREESQAADLEAFGAETVVADLEGDISHAVRGCDAIVFAAGSGAHTGPDKTELVDHLGAIRSIEEAEKQGVMRFVMLSALRAKEPEKGPEKLHHYLEAKKKADDRLAASHLDYTIVRPGRLSNEPGQGTVSASESLEFQPDPITRTDVAESLAEILDLKNTHRKGIDLLPGTTPIREALKKL</sequence>
<evidence type="ECO:0000313" key="3">
    <source>
        <dbReference type="Proteomes" id="UP000215459"/>
    </source>
</evidence>
<name>A0A235B5D2_9BACL</name>
<proteinExistence type="predicted"/>
<evidence type="ECO:0000259" key="1">
    <source>
        <dbReference type="Pfam" id="PF13460"/>
    </source>
</evidence>
<dbReference type="PANTHER" id="PTHR15020:SF50">
    <property type="entry name" value="UPF0659 PROTEIN YMR090W"/>
    <property type="match status" value="1"/>
</dbReference>
<evidence type="ECO:0000313" key="2">
    <source>
        <dbReference type="EMBL" id="OYD07441.1"/>
    </source>
</evidence>
<dbReference type="Proteomes" id="UP000215459">
    <property type="component" value="Unassembled WGS sequence"/>
</dbReference>
<dbReference type="Gene3D" id="3.40.50.720">
    <property type="entry name" value="NAD(P)-binding Rossmann-like Domain"/>
    <property type="match status" value="1"/>
</dbReference>
<dbReference type="Pfam" id="PF13460">
    <property type="entry name" value="NAD_binding_10"/>
    <property type="match status" value="1"/>
</dbReference>
<gene>
    <name evidence="2" type="ORF">CHM34_11090</name>
</gene>
<protein>
    <submittedName>
        <fullName evidence="2">NAD-dependent dehydratase</fullName>
    </submittedName>
</protein>
<dbReference type="InterPro" id="IPR036291">
    <property type="entry name" value="NAD(P)-bd_dom_sf"/>
</dbReference>
<feature type="domain" description="NAD(P)-binding" evidence="1">
    <location>
        <begin position="7"/>
        <end position="187"/>
    </location>
</feature>
<dbReference type="RefSeq" id="WP_094264678.1">
    <property type="nucleotide sequence ID" value="NZ_NOWF01000006.1"/>
</dbReference>
<dbReference type="CDD" id="cd05243">
    <property type="entry name" value="SDR_a5"/>
    <property type="match status" value="1"/>
</dbReference>
<dbReference type="SUPFAM" id="SSF51735">
    <property type="entry name" value="NAD(P)-binding Rossmann-fold domains"/>
    <property type="match status" value="1"/>
</dbReference>
<dbReference type="PANTHER" id="PTHR15020">
    <property type="entry name" value="FLAVIN REDUCTASE-RELATED"/>
    <property type="match status" value="1"/>
</dbReference>
<reference evidence="2 3" key="1">
    <citation type="submission" date="2017-07" db="EMBL/GenBank/DDBJ databases">
        <title>The genome sequence of Paludifilum halophilum highlights mechanisms for microbial adaptation to high salt environemnts.</title>
        <authorList>
            <person name="Belbahri L."/>
        </authorList>
    </citation>
    <scope>NUCLEOTIDE SEQUENCE [LARGE SCALE GENOMIC DNA]</scope>
    <source>
        <strain evidence="2 3">DSM 102817</strain>
    </source>
</reference>
<keyword evidence="3" id="KW-1185">Reference proteome</keyword>
<accession>A0A235B5D2</accession>
<comment type="caution">
    <text evidence="2">The sequence shown here is derived from an EMBL/GenBank/DDBJ whole genome shotgun (WGS) entry which is preliminary data.</text>
</comment>
<dbReference type="EMBL" id="NOWF01000006">
    <property type="protein sequence ID" value="OYD07441.1"/>
    <property type="molecule type" value="Genomic_DNA"/>
</dbReference>